<feature type="transmembrane region" description="Helical" evidence="6">
    <location>
        <begin position="347"/>
        <end position="370"/>
    </location>
</feature>
<keyword evidence="9" id="KW-0132">Cell division</keyword>
<evidence type="ECO:0000313" key="9">
    <source>
        <dbReference type="EMBL" id="HCV80449.1"/>
    </source>
</evidence>
<dbReference type="AlphaFoldDB" id="A0A3D5IX34"/>
<sequence length="814" mass="91861">MFKNYIKIAWRNIWKSKLFSAINIISLAIGFSASFVIGLMVYYDFTFDDFHKDSDRIFRITTTFKSPEGTFGNAGVTVPLYQVLKEEIPEVETTAALYTGGFTNVMNPGSGSVFKDPEYTVFTNPEYFKIFNYTWIAGSAENALHNPNEVVLTQKRARQYFPKTKPENILGKELVYNDSIVAKVTGVVANLDKRTDLIFEEFLSRETAKKTDMVTSAFSEEWGSTSNSAQIFVKLVSPNAATVQTQLDQIAKNHQSEYDKKFDISRRFNLQALKDLHFDTDYGIFSFNNYTADRSVLMGLGFIAGFLLLLGCVNFINLNTAQAYQRAKEIGIRKTLGSSKKQLISQFLGETFLLTVIAAVISLVLASYLLKVFSDFIPDGLAFSLFKEPVILLCCILLLLVVTLLSGLYPAFVLTRFKPYRVIRSTASSNSGKSNLRKFLTVFQFTIAQVFLIATLLVGKQIRFLMNADMGFKTDAVAYVSRPWQYKSVDKNELLLQKFEHIPGIEKSSLGGMPPASFSTHSSGVTFQNEDREIKVDLEILYGDLSYLDVYGIPLIAGRIPLNDTINEYVVNETALEALGFKDPKEILDKNLNINKENYRIVGVMQDFKQRSLKTGVEPMVFGGDTDRGFWSQFRNIHVTLPTHDSQLLKQTLARIEDAYQEVYPGETFEIKFIDDTIARFYEREKRLSTLLNWATGLSILISILGLLGLVIHTVTRRTKEIGVRKVLGATVAQLNMLLCKDFLKLIALAFLIAVPFAWWGIQNWLQDYVFRTEMSWWVFALSGLGMITLALVIISLKTIRTASKNPVKSLGTE</sequence>
<proteinExistence type="predicted"/>
<keyword evidence="5 6" id="KW-0472">Membrane</keyword>
<evidence type="ECO:0000256" key="3">
    <source>
        <dbReference type="ARBA" id="ARBA00022692"/>
    </source>
</evidence>
<feature type="domain" description="MacB-like periplasmic core" evidence="8">
    <location>
        <begin position="20"/>
        <end position="249"/>
    </location>
</feature>
<dbReference type="GO" id="GO:0051301">
    <property type="term" value="P:cell division"/>
    <property type="evidence" value="ECO:0007669"/>
    <property type="project" value="UniProtKB-KW"/>
</dbReference>
<dbReference type="Pfam" id="PF02687">
    <property type="entry name" value="FtsX"/>
    <property type="match status" value="2"/>
</dbReference>
<dbReference type="GO" id="GO:0022857">
    <property type="term" value="F:transmembrane transporter activity"/>
    <property type="evidence" value="ECO:0007669"/>
    <property type="project" value="TreeGrafter"/>
</dbReference>
<feature type="transmembrane region" description="Helical" evidence="6">
    <location>
        <begin position="439"/>
        <end position="459"/>
    </location>
</feature>
<reference evidence="9 10" key="1">
    <citation type="journal article" date="2018" name="Nat. Biotechnol.">
        <title>A standardized bacterial taxonomy based on genome phylogeny substantially revises the tree of life.</title>
        <authorList>
            <person name="Parks D.H."/>
            <person name="Chuvochina M."/>
            <person name="Waite D.W."/>
            <person name="Rinke C."/>
            <person name="Skarshewski A."/>
            <person name="Chaumeil P.A."/>
            <person name="Hugenholtz P."/>
        </authorList>
    </citation>
    <scope>NUCLEOTIDE SEQUENCE [LARGE SCALE GENOMIC DNA]</scope>
    <source>
        <strain evidence="9">UBA9359</strain>
    </source>
</reference>
<dbReference type="InterPro" id="IPR003838">
    <property type="entry name" value="ABC3_permease_C"/>
</dbReference>
<keyword evidence="2" id="KW-1003">Cell membrane</keyword>
<accession>A0A3D5IX34</accession>
<organism evidence="9 10">
    <name type="scientific">Zunongwangia profunda</name>
    <dbReference type="NCBI Taxonomy" id="398743"/>
    <lineage>
        <taxon>Bacteria</taxon>
        <taxon>Pseudomonadati</taxon>
        <taxon>Bacteroidota</taxon>
        <taxon>Flavobacteriia</taxon>
        <taxon>Flavobacteriales</taxon>
        <taxon>Flavobacteriaceae</taxon>
        <taxon>Zunongwangia</taxon>
    </lineage>
</organism>
<feature type="domain" description="ABC3 transporter permease C-terminal" evidence="7">
    <location>
        <begin position="697"/>
        <end position="807"/>
    </location>
</feature>
<evidence type="ECO:0000256" key="4">
    <source>
        <dbReference type="ARBA" id="ARBA00022989"/>
    </source>
</evidence>
<dbReference type="InterPro" id="IPR025857">
    <property type="entry name" value="MacB_PCD"/>
</dbReference>
<evidence type="ECO:0000313" key="10">
    <source>
        <dbReference type="Proteomes" id="UP000264330"/>
    </source>
</evidence>
<protein>
    <submittedName>
        <fullName evidence="9">Cell division protein FtsX</fullName>
    </submittedName>
</protein>
<dbReference type="Pfam" id="PF12704">
    <property type="entry name" value="MacB_PCD"/>
    <property type="match status" value="2"/>
</dbReference>
<evidence type="ECO:0000256" key="1">
    <source>
        <dbReference type="ARBA" id="ARBA00004651"/>
    </source>
</evidence>
<dbReference type="Proteomes" id="UP000264330">
    <property type="component" value="Unassembled WGS sequence"/>
</dbReference>
<comment type="subcellular location">
    <subcellularLocation>
        <location evidence="1">Cell membrane</location>
        <topology evidence="1">Multi-pass membrane protein</topology>
    </subcellularLocation>
</comment>
<feature type="transmembrane region" description="Helical" evidence="6">
    <location>
        <begin position="296"/>
        <end position="318"/>
    </location>
</feature>
<evidence type="ECO:0000256" key="5">
    <source>
        <dbReference type="ARBA" id="ARBA00023136"/>
    </source>
</evidence>
<dbReference type="PANTHER" id="PTHR30572">
    <property type="entry name" value="MEMBRANE COMPONENT OF TRANSPORTER-RELATED"/>
    <property type="match status" value="1"/>
</dbReference>
<feature type="transmembrane region" description="Helical" evidence="6">
    <location>
        <begin position="390"/>
        <end position="414"/>
    </location>
</feature>
<feature type="transmembrane region" description="Helical" evidence="6">
    <location>
        <begin position="21"/>
        <end position="43"/>
    </location>
</feature>
<dbReference type="EMBL" id="DPMF01000123">
    <property type="protein sequence ID" value="HCV80449.1"/>
    <property type="molecule type" value="Genomic_DNA"/>
</dbReference>
<dbReference type="PANTHER" id="PTHR30572:SF18">
    <property type="entry name" value="ABC-TYPE MACROLIDE FAMILY EXPORT SYSTEM PERMEASE COMPONENT 2"/>
    <property type="match status" value="1"/>
</dbReference>
<evidence type="ECO:0000256" key="2">
    <source>
        <dbReference type="ARBA" id="ARBA00022475"/>
    </source>
</evidence>
<feature type="domain" description="ABC3 transporter permease C-terminal" evidence="7">
    <location>
        <begin position="302"/>
        <end position="418"/>
    </location>
</feature>
<name>A0A3D5IX34_9FLAO</name>
<evidence type="ECO:0000259" key="7">
    <source>
        <dbReference type="Pfam" id="PF02687"/>
    </source>
</evidence>
<keyword evidence="9" id="KW-0131">Cell cycle</keyword>
<keyword evidence="3 6" id="KW-0812">Transmembrane</keyword>
<evidence type="ECO:0000256" key="6">
    <source>
        <dbReference type="SAM" id="Phobius"/>
    </source>
</evidence>
<dbReference type="GO" id="GO:0005886">
    <property type="term" value="C:plasma membrane"/>
    <property type="evidence" value="ECO:0007669"/>
    <property type="project" value="UniProtKB-SubCell"/>
</dbReference>
<feature type="transmembrane region" description="Helical" evidence="6">
    <location>
        <begin position="691"/>
        <end position="712"/>
    </location>
</feature>
<comment type="caution">
    <text evidence="9">The sequence shown here is derived from an EMBL/GenBank/DDBJ whole genome shotgun (WGS) entry which is preliminary data.</text>
</comment>
<gene>
    <name evidence="9" type="ORF">DGQ38_05315</name>
</gene>
<dbReference type="InterPro" id="IPR050250">
    <property type="entry name" value="Macrolide_Exporter_MacB"/>
</dbReference>
<dbReference type="RefSeq" id="WP_013074001.1">
    <property type="nucleotide sequence ID" value="NZ_CAJXAW010000168.1"/>
</dbReference>
<dbReference type="OMA" id="AHWLEVY"/>
<feature type="domain" description="MacB-like periplasmic core" evidence="8">
    <location>
        <begin position="439"/>
        <end position="624"/>
    </location>
</feature>
<evidence type="ECO:0000259" key="8">
    <source>
        <dbReference type="Pfam" id="PF12704"/>
    </source>
</evidence>
<feature type="transmembrane region" description="Helical" evidence="6">
    <location>
        <begin position="777"/>
        <end position="797"/>
    </location>
</feature>
<feature type="transmembrane region" description="Helical" evidence="6">
    <location>
        <begin position="743"/>
        <end position="762"/>
    </location>
</feature>
<keyword evidence="4 6" id="KW-1133">Transmembrane helix</keyword>